<dbReference type="NCBIfam" id="TIGR00590">
    <property type="entry name" value="pcna"/>
    <property type="match status" value="1"/>
</dbReference>
<dbReference type="InterPro" id="IPR000730">
    <property type="entry name" value="Pr_cel_nuc_antig"/>
</dbReference>
<dbReference type="InterPro" id="IPR046938">
    <property type="entry name" value="DNA_clamp_sf"/>
</dbReference>
<dbReference type="GO" id="GO:0006275">
    <property type="term" value="P:regulation of DNA replication"/>
    <property type="evidence" value="ECO:0007669"/>
    <property type="project" value="InterPro"/>
</dbReference>
<organism evidence="5">
    <name type="scientific">viral metagenome</name>
    <dbReference type="NCBI Taxonomy" id="1070528"/>
    <lineage>
        <taxon>unclassified sequences</taxon>
        <taxon>metagenomes</taxon>
        <taxon>organismal metagenomes</taxon>
    </lineage>
</organism>
<dbReference type="GO" id="GO:0003677">
    <property type="term" value="F:DNA binding"/>
    <property type="evidence" value="ECO:0007669"/>
    <property type="project" value="UniProtKB-KW"/>
</dbReference>
<protein>
    <recommendedName>
        <fullName evidence="6">Proliferating cell nuclear antigen PCNA N-terminal domain-containing protein</fullName>
    </recommendedName>
</protein>
<feature type="domain" description="Proliferating cell nuclear antigen PCNA N-terminal" evidence="3">
    <location>
        <begin position="10"/>
        <end position="127"/>
    </location>
</feature>
<evidence type="ECO:0008006" key="6">
    <source>
        <dbReference type="Google" id="ProtNLM"/>
    </source>
</evidence>
<evidence type="ECO:0000259" key="4">
    <source>
        <dbReference type="Pfam" id="PF02747"/>
    </source>
</evidence>
<dbReference type="GO" id="GO:0006298">
    <property type="term" value="P:mismatch repair"/>
    <property type="evidence" value="ECO:0007669"/>
    <property type="project" value="TreeGrafter"/>
</dbReference>
<name>A0A6C0F6B6_9ZZZZ</name>
<dbReference type="Pfam" id="PF00705">
    <property type="entry name" value="PCNA_N"/>
    <property type="match status" value="1"/>
</dbReference>
<evidence type="ECO:0000256" key="1">
    <source>
        <dbReference type="ARBA" id="ARBA00010462"/>
    </source>
</evidence>
<proteinExistence type="inferred from homology"/>
<dbReference type="GO" id="GO:0043626">
    <property type="term" value="C:PCNA complex"/>
    <property type="evidence" value="ECO:0007669"/>
    <property type="project" value="TreeGrafter"/>
</dbReference>
<dbReference type="CDD" id="cd00577">
    <property type="entry name" value="PCNA"/>
    <property type="match status" value="1"/>
</dbReference>
<dbReference type="HAMAP" id="MF_00317">
    <property type="entry name" value="DNApol_clamp_arch"/>
    <property type="match status" value="1"/>
</dbReference>
<keyword evidence="2" id="KW-0238">DNA-binding</keyword>
<dbReference type="InterPro" id="IPR022648">
    <property type="entry name" value="Pr_cel_nuc_antig_N"/>
</dbReference>
<dbReference type="InterPro" id="IPR022649">
    <property type="entry name" value="Pr_cel_nuc_antig_C"/>
</dbReference>
<reference evidence="5" key="1">
    <citation type="journal article" date="2020" name="Nature">
        <title>Giant virus diversity and host interactions through global metagenomics.</title>
        <authorList>
            <person name="Schulz F."/>
            <person name="Roux S."/>
            <person name="Paez-Espino D."/>
            <person name="Jungbluth S."/>
            <person name="Walsh D.A."/>
            <person name="Denef V.J."/>
            <person name="McMahon K.D."/>
            <person name="Konstantinidis K.T."/>
            <person name="Eloe-Fadrosh E.A."/>
            <person name="Kyrpides N.C."/>
            <person name="Woyke T."/>
        </authorList>
    </citation>
    <scope>NUCLEOTIDE SEQUENCE</scope>
    <source>
        <strain evidence="5">GVMAG-S-ERX555967-130</strain>
    </source>
</reference>
<comment type="similarity">
    <text evidence="1">Belongs to the PCNA family.</text>
</comment>
<feature type="domain" description="Proliferating cell nuclear antigen PCNA C-terminal" evidence="4">
    <location>
        <begin position="135"/>
        <end position="258"/>
    </location>
</feature>
<evidence type="ECO:0000259" key="3">
    <source>
        <dbReference type="Pfam" id="PF00705"/>
    </source>
</evidence>
<evidence type="ECO:0000256" key="2">
    <source>
        <dbReference type="ARBA" id="ARBA00023125"/>
    </source>
</evidence>
<dbReference type="EMBL" id="MN738786">
    <property type="protein sequence ID" value="QHT36694.1"/>
    <property type="molecule type" value="Genomic_DNA"/>
</dbReference>
<dbReference type="GO" id="GO:0006272">
    <property type="term" value="P:leading strand elongation"/>
    <property type="evidence" value="ECO:0007669"/>
    <property type="project" value="TreeGrafter"/>
</dbReference>
<dbReference type="AlphaFoldDB" id="A0A6C0F6B6"/>
<evidence type="ECO:0000313" key="5">
    <source>
        <dbReference type="EMBL" id="QHT36694.1"/>
    </source>
</evidence>
<dbReference type="Gene3D" id="3.70.10.10">
    <property type="match status" value="1"/>
</dbReference>
<dbReference type="Pfam" id="PF02747">
    <property type="entry name" value="PCNA_C"/>
    <property type="match status" value="1"/>
</dbReference>
<dbReference type="GO" id="GO:0030337">
    <property type="term" value="F:DNA polymerase processivity factor activity"/>
    <property type="evidence" value="ECO:0007669"/>
    <property type="project" value="InterPro"/>
</dbReference>
<dbReference type="PANTHER" id="PTHR11352:SF0">
    <property type="entry name" value="PROLIFERATING CELL NUCLEAR ANTIGEN"/>
    <property type="match status" value="1"/>
</dbReference>
<dbReference type="GO" id="GO:0019985">
    <property type="term" value="P:translesion synthesis"/>
    <property type="evidence" value="ECO:0007669"/>
    <property type="project" value="TreeGrafter"/>
</dbReference>
<sequence length="264" mass="29822">MSDTEHLLVVKTVQSGAFRVLVEALKEILTDTNLIFEPTGIKMMATDNSDTVLIHMKLEADKFEHYYCPEKTVIGLNMNNLYKLIKTMGNNDILTMAIPKMSPNRISIKINNMEKQSQTIFRLNLLDLPHPEISIPPAKFETELTLPSSDFQKLIRDMTNIGDKIEIKSSGENLILSCEGDFAEQETVLSETQNGLSFSVKSKPEEPIQGVFSLKYLSLFTKCTNLCNLIHLYIKNDYPLVIRYDVANLGQIKLCLSPNIESES</sequence>
<dbReference type="PRINTS" id="PR00339">
    <property type="entry name" value="PCNACYCLIN"/>
</dbReference>
<accession>A0A6C0F6B6</accession>
<dbReference type="PANTHER" id="PTHR11352">
    <property type="entry name" value="PROLIFERATING CELL NUCLEAR ANTIGEN"/>
    <property type="match status" value="1"/>
</dbReference>
<dbReference type="SUPFAM" id="SSF55979">
    <property type="entry name" value="DNA clamp"/>
    <property type="match status" value="2"/>
</dbReference>